<dbReference type="EMBL" id="JAKUCV010002720">
    <property type="protein sequence ID" value="KAJ4841635.1"/>
    <property type="molecule type" value="Genomic_DNA"/>
</dbReference>
<proteinExistence type="predicted"/>
<reference evidence="1" key="1">
    <citation type="submission" date="2022-02" db="EMBL/GenBank/DDBJ databases">
        <authorList>
            <person name="Henning P.M."/>
            <person name="McCubbin A.G."/>
            <person name="Shore J.S."/>
        </authorList>
    </citation>
    <scope>NUCLEOTIDE SEQUENCE</scope>
    <source>
        <strain evidence="1">F60SS</strain>
        <tissue evidence="1">Leaves</tissue>
    </source>
</reference>
<gene>
    <name evidence="1" type="ORF">Tsubulata_027583</name>
</gene>
<dbReference type="PANTHER" id="PTHR35100">
    <property type="entry name" value="FOLD PROTEIN"/>
    <property type="match status" value="1"/>
</dbReference>
<name>A0A9Q0JI87_9ROSI</name>
<keyword evidence="2" id="KW-1185">Reference proteome</keyword>
<comment type="caution">
    <text evidence="1">The sequence shown here is derived from an EMBL/GenBank/DDBJ whole genome shotgun (WGS) entry which is preliminary data.</text>
</comment>
<dbReference type="OrthoDB" id="534610at2759"/>
<reference evidence="1" key="2">
    <citation type="journal article" date="2023" name="Plants (Basel)">
        <title>Annotation of the Turnera subulata (Passifloraceae) Draft Genome Reveals the S-Locus Evolved after the Divergence of Turneroideae from Passifloroideae in a Stepwise Manner.</title>
        <authorList>
            <person name="Henning P.M."/>
            <person name="Roalson E.H."/>
            <person name="Mir W."/>
            <person name="McCubbin A.G."/>
            <person name="Shore J.S."/>
        </authorList>
    </citation>
    <scope>NUCLEOTIDE SEQUENCE</scope>
    <source>
        <strain evidence="1">F60SS</strain>
    </source>
</reference>
<dbReference type="Proteomes" id="UP001141552">
    <property type="component" value="Unassembled WGS sequence"/>
</dbReference>
<protein>
    <submittedName>
        <fullName evidence="1">Uncharacterized protein</fullName>
    </submittedName>
</protein>
<accession>A0A9Q0JI87</accession>
<dbReference type="AlphaFoldDB" id="A0A9Q0JI87"/>
<evidence type="ECO:0000313" key="2">
    <source>
        <dbReference type="Proteomes" id="UP001141552"/>
    </source>
</evidence>
<dbReference type="PANTHER" id="PTHR35100:SF1">
    <property type="entry name" value="F15H11.13 PROTEIN"/>
    <property type="match status" value="1"/>
</dbReference>
<evidence type="ECO:0000313" key="1">
    <source>
        <dbReference type="EMBL" id="KAJ4841635.1"/>
    </source>
</evidence>
<organism evidence="1 2">
    <name type="scientific">Turnera subulata</name>
    <dbReference type="NCBI Taxonomy" id="218843"/>
    <lineage>
        <taxon>Eukaryota</taxon>
        <taxon>Viridiplantae</taxon>
        <taxon>Streptophyta</taxon>
        <taxon>Embryophyta</taxon>
        <taxon>Tracheophyta</taxon>
        <taxon>Spermatophyta</taxon>
        <taxon>Magnoliopsida</taxon>
        <taxon>eudicotyledons</taxon>
        <taxon>Gunneridae</taxon>
        <taxon>Pentapetalae</taxon>
        <taxon>rosids</taxon>
        <taxon>fabids</taxon>
        <taxon>Malpighiales</taxon>
        <taxon>Passifloraceae</taxon>
        <taxon>Turnera</taxon>
    </lineage>
</organism>
<sequence>MAASAALLPVQPMMVSAVHTGMIEVAFAKRASEDPQLRKAHTLHKMSSLLGGALFVADDVFPKTPLPSCRLASRRLLALALATSFLSR</sequence>